<dbReference type="EMBL" id="JBBPBN010000004">
    <property type="protein sequence ID" value="KAK9042000.1"/>
    <property type="molecule type" value="Genomic_DNA"/>
</dbReference>
<name>A0ABR2TWY9_9ROSI</name>
<evidence type="ECO:0000313" key="2">
    <source>
        <dbReference type="Proteomes" id="UP001396334"/>
    </source>
</evidence>
<keyword evidence="2" id="KW-1185">Reference proteome</keyword>
<comment type="caution">
    <text evidence="1">The sequence shown here is derived from an EMBL/GenBank/DDBJ whole genome shotgun (WGS) entry which is preliminary data.</text>
</comment>
<dbReference type="Proteomes" id="UP001396334">
    <property type="component" value="Unassembled WGS sequence"/>
</dbReference>
<organism evidence="1 2">
    <name type="scientific">Hibiscus sabdariffa</name>
    <name type="common">roselle</name>
    <dbReference type="NCBI Taxonomy" id="183260"/>
    <lineage>
        <taxon>Eukaryota</taxon>
        <taxon>Viridiplantae</taxon>
        <taxon>Streptophyta</taxon>
        <taxon>Embryophyta</taxon>
        <taxon>Tracheophyta</taxon>
        <taxon>Spermatophyta</taxon>
        <taxon>Magnoliopsida</taxon>
        <taxon>eudicotyledons</taxon>
        <taxon>Gunneridae</taxon>
        <taxon>Pentapetalae</taxon>
        <taxon>rosids</taxon>
        <taxon>malvids</taxon>
        <taxon>Malvales</taxon>
        <taxon>Malvaceae</taxon>
        <taxon>Malvoideae</taxon>
        <taxon>Hibiscus</taxon>
    </lineage>
</organism>
<gene>
    <name evidence="1" type="ORF">V6N11_017083</name>
</gene>
<sequence>MSPQAGVFPPNSFSGFVSPHMTATSCVFPPMSSFYTLTVATSQLSTHHLGSNKDVPVTPIPLSPAVPITIFPSSSPNGFTSAPTYFVVSPFFPTGSGGMNGGSQDVVWYPDSDKSAREDKVTPGFAQNCCSDQESSSSGFPIIIPSSSPSASTPSFLVFVQVQDDVHEPSPPLNPGLSITQLNNIGSIQCQSPMLVQRLSSVLPQAHEDGHGEGPVLNSSTPHVTGCHAENQRVVPITHESNTNQAARMVPHPNPCVRGDNNLGTGEVFGDCISAESLGDFSNNTENLFHDEPLERSSPLSGVNLDEPQLGLPAQSGMGISYSLVDLDTSTTNTNSF</sequence>
<proteinExistence type="predicted"/>
<evidence type="ECO:0000313" key="1">
    <source>
        <dbReference type="EMBL" id="KAK9042000.1"/>
    </source>
</evidence>
<reference evidence="1 2" key="1">
    <citation type="journal article" date="2024" name="G3 (Bethesda)">
        <title>Genome assembly of Hibiscus sabdariffa L. provides insights into metabolisms of medicinal natural products.</title>
        <authorList>
            <person name="Kim T."/>
        </authorList>
    </citation>
    <scope>NUCLEOTIDE SEQUENCE [LARGE SCALE GENOMIC DNA]</scope>
    <source>
        <strain evidence="1">TK-2024</strain>
        <tissue evidence="1">Old leaves</tissue>
    </source>
</reference>
<protein>
    <submittedName>
        <fullName evidence="1">Uncharacterized protein</fullName>
    </submittedName>
</protein>
<accession>A0ABR2TWY9</accession>